<reference evidence="2" key="2">
    <citation type="submission" date="2022-10" db="EMBL/GenBank/DDBJ databases">
        <authorList>
            <consortium name="ENA_rothamsted_submissions"/>
            <consortium name="culmorum"/>
            <person name="King R."/>
        </authorList>
    </citation>
    <scope>NUCLEOTIDE SEQUENCE</scope>
</reference>
<keyword evidence="3" id="KW-1185">Reference proteome</keyword>
<protein>
    <submittedName>
        <fullName evidence="2">Uncharacterized protein</fullName>
    </submittedName>
</protein>
<gene>
    <name evidence="2" type="ORF">CHIRRI_LOCUS6041</name>
</gene>
<accession>A0A9N9RU88</accession>
<dbReference type="OrthoDB" id="10486295at2759"/>
<evidence type="ECO:0000313" key="2">
    <source>
        <dbReference type="EMBL" id="CAG9803140.1"/>
    </source>
</evidence>
<keyword evidence="1" id="KW-0472">Membrane</keyword>
<dbReference type="AlphaFoldDB" id="A0A9N9RU88"/>
<keyword evidence="1" id="KW-0812">Transmembrane</keyword>
<evidence type="ECO:0000256" key="1">
    <source>
        <dbReference type="SAM" id="Phobius"/>
    </source>
</evidence>
<evidence type="ECO:0000313" key="3">
    <source>
        <dbReference type="Proteomes" id="UP001153620"/>
    </source>
</evidence>
<dbReference type="EMBL" id="OU895878">
    <property type="protein sequence ID" value="CAG9803140.1"/>
    <property type="molecule type" value="Genomic_DNA"/>
</dbReference>
<dbReference type="Proteomes" id="UP001153620">
    <property type="component" value="Chromosome 2"/>
</dbReference>
<proteinExistence type="predicted"/>
<name>A0A9N9RU88_9DIPT</name>
<reference evidence="2" key="1">
    <citation type="submission" date="2022-01" db="EMBL/GenBank/DDBJ databases">
        <authorList>
            <person name="King R."/>
        </authorList>
    </citation>
    <scope>NUCLEOTIDE SEQUENCE</scope>
</reference>
<organism evidence="2 3">
    <name type="scientific">Chironomus riparius</name>
    <dbReference type="NCBI Taxonomy" id="315576"/>
    <lineage>
        <taxon>Eukaryota</taxon>
        <taxon>Metazoa</taxon>
        <taxon>Ecdysozoa</taxon>
        <taxon>Arthropoda</taxon>
        <taxon>Hexapoda</taxon>
        <taxon>Insecta</taxon>
        <taxon>Pterygota</taxon>
        <taxon>Neoptera</taxon>
        <taxon>Endopterygota</taxon>
        <taxon>Diptera</taxon>
        <taxon>Nematocera</taxon>
        <taxon>Chironomoidea</taxon>
        <taxon>Chironomidae</taxon>
        <taxon>Chironominae</taxon>
        <taxon>Chironomus</taxon>
    </lineage>
</organism>
<sequence>MSLSCKAKLYSGKCPKIYKNVTIDCKNKLFSRELKVVGLLSSSSDTLNFFHNEFDSIKCISIELNCLNYEGYLLDFNIVCNVLENFKHCYPIVMSSGTKLNEYHLKFDFTKNTFCPEDIIKKEIQFLYNDNFQHMIIYGCYESKQNVSDYGVWILATDELMQKVKVQEFKEQTKKILDEVNPNLMTDVLFYDADMQECNCNACDYFMSCETSQKFKMNKESRGNKTGVASLIIFIVFMVFIKNVFIAQME</sequence>
<keyword evidence="1" id="KW-1133">Transmembrane helix</keyword>
<feature type="transmembrane region" description="Helical" evidence="1">
    <location>
        <begin position="226"/>
        <end position="247"/>
    </location>
</feature>